<dbReference type="Proteomes" id="UP000214355">
    <property type="component" value="Chromosome I"/>
</dbReference>
<dbReference type="OrthoDB" id="3267942at2"/>
<sequence>MSKTHGRRVVRLSRVDAQRLERGEIEYAEQALHISDAGPVLSRKSAIEPPKPVNLSPHERELINNIPPHFGKI</sequence>
<accession>A0A1H2LEE7</accession>
<reference evidence="2" key="1">
    <citation type="submission" date="2016-10" db="EMBL/GenBank/DDBJ databases">
        <authorList>
            <person name="Varghese N."/>
            <person name="Submissions S."/>
        </authorList>
    </citation>
    <scope>NUCLEOTIDE SEQUENCE [LARGE SCALE GENOMIC DNA]</scope>
    <source>
        <strain evidence="2">DSM 10002</strain>
    </source>
</reference>
<protein>
    <submittedName>
        <fullName evidence="1">Uncharacterized protein</fullName>
    </submittedName>
</protein>
<organism evidence="1 2">
    <name type="scientific">Arcanobacterium phocae</name>
    <dbReference type="NCBI Taxonomy" id="131112"/>
    <lineage>
        <taxon>Bacteria</taxon>
        <taxon>Bacillati</taxon>
        <taxon>Actinomycetota</taxon>
        <taxon>Actinomycetes</taxon>
        <taxon>Actinomycetales</taxon>
        <taxon>Actinomycetaceae</taxon>
        <taxon>Arcanobacterium</taxon>
    </lineage>
</organism>
<proteinExistence type="predicted"/>
<evidence type="ECO:0000313" key="1">
    <source>
        <dbReference type="EMBL" id="SDU78951.1"/>
    </source>
</evidence>
<dbReference type="EMBL" id="LT629804">
    <property type="protein sequence ID" value="SDU78951.1"/>
    <property type="molecule type" value="Genomic_DNA"/>
</dbReference>
<dbReference type="RefSeq" id="WP_091279908.1">
    <property type="nucleotide sequence ID" value="NZ_JABAPH010000010.1"/>
</dbReference>
<dbReference type="AlphaFoldDB" id="A0A1H2LEE7"/>
<keyword evidence="2" id="KW-1185">Reference proteome</keyword>
<gene>
    <name evidence="1" type="ORF">SAMN04489737_0682</name>
</gene>
<evidence type="ECO:0000313" key="2">
    <source>
        <dbReference type="Proteomes" id="UP000214355"/>
    </source>
</evidence>
<name>A0A1H2LEE7_9ACTO</name>
<dbReference type="STRING" id="131112.SAMN04489737_0682"/>
<dbReference type="GeneID" id="65344424"/>